<dbReference type="InterPro" id="IPR018635">
    <property type="entry name" value="UPF0319"/>
</dbReference>
<dbReference type="Pfam" id="PF09829">
    <property type="entry name" value="DUF2057"/>
    <property type="match status" value="1"/>
</dbReference>
<dbReference type="PANTHER" id="PTHR38108:SF1">
    <property type="entry name" value="UPF0319 PROTEIN YCCT"/>
    <property type="match status" value="1"/>
</dbReference>
<evidence type="ECO:0000256" key="3">
    <source>
        <dbReference type="SAM" id="MobiDB-lite"/>
    </source>
</evidence>
<name>A0A1H5YXQ1_9VIBR</name>
<evidence type="ECO:0000313" key="4">
    <source>
        <dbReference type="EMBL" id="SEG29033.1"/>
    </source>
</evidence>
<accession>A0A1H5YXQ1</accession>
<organism evidence="4 5">
    <name type="scientific">Vibrio hangzhouensis</name>
    <dbReference type="NCBI Taxonomy" id="462991"/>
    <lineage>
        <taxon>Bacteria</taxon>
        <taxon>Pseudomonadati</taxon>
        <taxon>Pseudomonadota</taxon>
        <taxon>Gammaproteobacteria</taxon>
        <taxon>Vibrionales</taxon>
        <taxon>Vibrionaceae</taxon>
        <taxon>Vibrio</taxon>
    </lineage>
</organism>
<evidence type="ECO:0000256" key="2">
    <source>
        <dbReference type="ARBA" id="ARBA00022729"/>
    </source>
</evidence>
<keyword evidence="2" id="KW-0732">Signal</keyword>
<dbReference type="Proteomes" id="UP000236721">
    <property type="component" value="Unassembled WGS sequence"/>
</dbReference>
<dbReference type="EMBL" id="FNVG01000010">
    <property type="protein sequence ID" value="SEG29033.1"/>
    <property type="molecule type" value="Genomic_DNA"/>
</dbReference>
<dbReference type="AlphaFoldDB" id="A0A1H5YXQ1"/>
<reference evidence="5" key="1">
    <citation type="submission" date="2016-10" db="EMBL/GenBank/DDBJ databases">
        <authorList>
            <person name="Varghese N."/>
            <person name="Submissions S."/>
        </authorList>
    </citation>
    <scope>NUCLEOTIDE SEQUENCE [LARGE SCALE GENOMIC DNA]</scope>
    <source>
        <strain evidence="5">CGMCC 1.7062</strain>
    </source>
</reference>
<evidence type="ECO:0000256" key="1">
    <source>
        <dbReference type="ARBA" id="ARBA00008490"/>
    </source>
</evidence>
<keyword evidence="5" id="KW-1185">Reference proteome</keyword>
<protein>
    <submittedName>
        <fullName evidence="4">Uncharacterized protein</fullName>
    </submittedName>
</protein>
<dbReference type="PANTHER" id="PTHR38108">
    <property type="entry name" value="UPF0319 PROTEIN YCCT"/>
    <property type="match status" value="1"/>
</dbReference>
<comment type="similarity">
    <text evidence="1">Belongs to the UPF0319 family.</text>
</comment>
<dbReference type="RefSeq" id="WP_244183091.1">
    <property type="nucleotide sequence ID" value="NZ_FNVG01000010.1"/>
</dbReference>
<evidence type="ECO:0000313" key="5">
    <source>
        <dbReference type="Proteomes" id="UP000236721"/>
    </source>
</evidence>
<sequence>MKRSFIAAVLTAGVVFSTNSATLIPMKGISLLYINGQEAESKIKPNEVKPGKTQVVLQMDKKVGRGSSQAVYTSAPYVLTFDVTGDEIKINHPVARSKQEAEAVFRTGNPEWRVSQDGKSLTYSQEKLQGREGMLPYMGMVELVAKHNEERGITFGSGEMVAAEVAAPAVATAAVASANGKSVEAKQNAQTDKKTMPAASNANNIEQLKAWYLKASKEERKEFRKWMIDQE</sequence>
<proteinExistence type="inferred from homology"/>
<gene>
    <name evidence="4" type="ORF">SAMN04488244_11089</name>
</gene>
<feature type="region of interest" description="Disordered" evidence="3">
    <location>
        <begin position="178"/>
        <end position="201"/>
    </location>
</feature>